<keyword evidence="4" id="KW-0564">Palmitate</keyword>
<dbReference type="GO" id="GO:0016020">
    <property type="term" value="C:membrane"/>
    <property type="evidence" value="ECO:0007669"/>
    <property type="project" value="UniProtKB-SubCell"/>
</dbReference>
<protein>
    <recommendedName>
        <fullName evidence="6">Lipoprotein</fullName>
    </recommendedName>
</protein>
<evidence type="ECO:0000313" key="10">
    <source>
        <dbReference type="Proteomes" id="UP000198959"/>
    </source>
</evidence>
<dbReference type="PANTHER" id="PTHR30429:SF0">
    <property type="entry name" value="METHIONINE-BINDING LIPOPROTEIN METQ"/>
    <property type="match status" value="1"/>
</dbReference>
<dbReference type="AlphaFoldDB" id="A0A1C6S8V9"/>
<dbReference type="CDD" id="cd13597">
    <property type="entry name" value="PBP2_lipoprotein_Tp32"/>
    <property type="match status" value="1"/>
</dbReference>
<dbReference type="PIRSF" id="PIRSF002854">
    <property type="entry name" value="MetQ"/>
    <property type="match status" value="1"/>
</dbReference>
<dbReference type="Pfam" id="PF03180">
    <property type="entry name" value="Lipoprotein_9"/>
    <property type="match status" value="1"/>
</dbReference>
<feature type="chain" id="PRO_5008745573" description="Lipoprotein" evidence="8">
    <location>
        <begin position="35"/>
        <end position="284"/>
    </location>
</feature>
<accession>A0A1C6S8V9</accession>
<keyword evidence="5 6" id="KW-0449">Lipoprotein</keyword>
<keyword evidence="3" id="KW-0472">Membrane</keyword>
<sequence>MDDKKKGATVRRTIPTLIATTALVLGLAACGSGAEDTGTSTPTDAALKVGVSPVPHGEILTYVKDNLAEKAGLKLEIVEFTDYVQPNRALADGQLDANYFQHVPYLDEEKAAKGYKFTALKPVHIEPLGVYSKKVDSLADLPNKGVVAIPNDPSNSGRALNLLAANGVITLKDGAGVKATTRDIVDNPKQLEFRELEAAQLPRSLDDTAASVINGNYAIDAGLTPATDALALEKGADNPYANLVVVRDGGDSDPRVQKLEELLHSPEVKTFIEGKYKGSVVAAF</sequence>
<evidence type="ECO:0000256" key="3">
    <source>
        <dbReference type="ARBA" id="ARBA00023136"/>
    </source>
</evidence>
<keyword evidence="10" id="KW-1185">Reference proteome</keyword>
<feature type="lipid moiety-binding region" description="S-diacylglycerol cysteine" evidence="7">
    <location>
        <position position="30"/>
    </location>
</feature>
<comment type="similarity">
    <text evidence="6">Belongs to the nlpA lipoprotein family.</text>
</comment>
<evidence type="ECO:0000313" key="9">
    <source>
        <dbReference type="EMBL" id="SCL25910.1"/>
    </source>
</evidence>
<evidence type="ECO:0000256" key="6">
    <source>
        <dbReference type="PIRNR" id="PIRNR002854"/>
    </source>
</evidence>
<evidence type="ECO:0000256" key="2">
    <source>
        <dbReference type="ARBA" id="ARBA00022729"/>
    </source>
</evidence>
<feature type="signal peptide" evidence="8">
    <location>
        <begin position="1"/>
        <end position="34"/>
    </location>
</feature>
<evidence type="ECO:0000256" key="8">
    <source>
        <dbReference type="SAM" id="SignalP"/>
    </source>
</evidence>
<dbReference type="EMBL" id="FMHW01000002">
    <property type="protein sequence ID" value="SCL25910.1"/>
    <property type="molecule type" value="Genomic_DNA"/>
</dbReference>
<evidence type="ECO:0000256" key="1">
    <source>
        <dbReference type="ARBA" id="ARBA00004635"/>
    </source>
</evidence>
<organism evidence="9 10">
    <name type="scientific">Micromonospora pallida</name>
    <dbReference type="NCBI Taxonomy" id="145854"/>
    <lineage>
        <taxon>Bacteria</taxon>
        <taxon>Bacillati</taxon>
        <taxon>Actinomycetota</taxon>
        <taxon>Actinomycetes</taxon>
        <taxon>Micromonosporales</taxon>
        <taxon>Micromonosporaceae</taxon>
        <taxon>Micromonospora</taxon>
    </lineage>
</organism>
<dbReference type="Proteomes" id="UP000198959">
    <property type="component" value="Unassembled WGS sequence"/>
</dbReference>
<reference evidence="10" key="1">
    <citation type="submission" date="2016-06" db="EMBL/GenBank/DDBJ databases">
        <authorList>
            <person name="Varghese N."/>
            <person name="Submissions Spin"/>
        </authorList>
    </citation>
    <scope>NUCLEOTIDE SEQUENCE [LARGE SCALE GENOMIC DNA]</scope>
    <source>
        <strain evidence="10">DSM 43817</strain>
    </source>
</reference>
<dbReference type="PANTHER" id="PTHR30429">
    <property type="entry name" value="D-METHIONINE-BINDING LIPOPROTEIN METQ"/>
    <property type="match status" value="1"/>
</dbReference>
<proteinExistence type="inferred from homology"/>
<comment type="subcellular location">
    <subcellularLocation>
        <location evidence="1">Membrane</location>
        <topology evidence="1">Lipid-anchor</topology>
    </subcellularLocation>
</comment>
<dbReference type="STRING" id="145854.GA0074692_2049"/>
<dbReference type="Gene3D" id="3.40.190.10">
    <property type="entry name" value="Periplasmic binding protein-like II"/>
    <property type="match status" value="2"/>
</dbReference>
<dbReference type="InterPro" id="IPR004872">
    <property type="entry name" value="Lipoprotein_NlpA"/>
</dbReference>
<evidence type="ECO:0000256" key="4">
    <source>
        <dbReference type="ARBA" id="ARBA00023139"/>
    </source>
</evidence>
<evidence type="ECO:0000256" key="5">
    <source>
        <dbReference type="ARBA" id="ARBA00023288"/>
    </source>
</evidence>
<gene>
    <name evidence="9" type="ORF">GA0074692_2049</name>
</gene>
<evidence type="ECO:0000256" key="7">
    <source>
        <dbReference type="PIRSR" id="PIRSR002854-1"/>
    </source>
</evidence>
<dbReference type="SUPFAM" id="SSF53850">
    <property type="entry name" value="Periplasmic binding protein-like II"/>
    <property type="match status" value="1"/>
</dbReference>
<dbReference type="PROSITE" id="PS51257">
    <property type="entry name" value="PROKAR_LIPOPROTEIN"/>
    <property type="match status" value="1"/>
</dbReference>
<name>A0A1C6S8V9_9ACTN</name>
<keyword evidence="2 8" id="KW-0732">Signal</keyword>